<dbReference type="AlphaFoldDB" id="A0A5C6MW97"/>
<gene>
    <name evidence="1" type="ORF">D4764_07G0011100</name>
</gene>
<keyword evidence="2" id="KW-1185">Reference proteome</keyword>
<proteinExistence type="predicted"/>
<evidence type="ECO:0000313" key="2">
    <source>
        <dbReference type="Proteomes" id="UP000324091"/>
    </source>
</evidence>
<evidence type="ECO:0000313" key="1">
    <source>
        <dbReference type="EMBL" id="TWW58391.1"/>
    </source>
</evidence>
<protein>
    <submittedName>
        <fullName evidence="1">Uncharacterized protein</fullName>
    </submittedName>
</protein>
<dbReference type="EMBL" id="RHFK02000020">
    <property type="protein sequence ID" value="TWW58391.1"/>
    <property type="molecule type" value="Genomic_DNA"/>
</dbReference>
<name>A0A5C6MW97_9TELE</name>
<accession>A0A5C6MW97</accession>
<organism evidence="1 2">
    <name type="scientific">Takifugu flavidus</name>
    <name type="common">sansaifugu</name>
    <dbReference type="NCBI Taxonomy" id="433684"/>
    <lineage>
        <taxon>Eukaryota</taxon>
        <taxon>Metazoa</taxon>
        <taxon>Chordata</taxon>
        <taxon>Craniata</taxon>
        <taxon>Vertebrata</taxon>
        <taxon>Euteleostomi</taxon>
        <taxon>Actinopterygii</taxon>
        <taxon>Neopterygii</taxon>
        <taxon>Teleostei</taxon>
        <taxon>Neoteleostei</taxon>
        <taxon>Acanthomorphata</taxon>
        <taxon>Eupercaria</taxon>
        <taxon>Tetraodontiformes</taxon>
        <taxon>Tetradontoidea</taxon>
        <taxon>Tetraodontidae</taxon>
        <taxon>Takifugu</taxon>
    </lineage>
</organism>
<reference evidence="1 2" key="1">
    <citation type="submission" date="2019-04" db="EMBL/GenBank/DDBJ databases">
        <title>Chromosome genome assembly for Takifugu flavidus.</title>
        <authorList>
            <person name="Xiao S."/>
        </authorList>
    </citation>
    <scope>NUCLEOTIDE SEQUENCE [LARGE SCALE GENOMIC DNA]</scope>
    <source>
        <strain evidence="1">HTHZ2018</strain>
        <tissue evidence="1">Muscle</tissue>
    </source>
</reference>
<comment type="caution">
    <text evidence="1">The sequence shown here is derived from an EMBL/GenBank/DDBJ whole genome shotgun (WGS) entry which is preliminary data.</text>
</comment>
<dbReference type="Proteomes" id="UP000324091">
    <property type="component" value="Chromosome 7"/>
</dbReference>
<sequence>MQTCLHSRTFCRYLFSFVFNQSWRARDRRPSLWSVPKRRSHPQRHCSRAEPPSLLDFSSFPSVQLRGHFEPPASSVHAHRRRRRARGTPTVVCAFRR</sequence>